<dbReference type="Proteomes" id="UP000184050">
    <property type="component" value="Unassembled WGS sequence"/>
</dbReference>
<gene>
    <name evidence="1" type="ORF">SAMN05444280_11075</name>
</gene>
<keyword evidence="2" id="KW-1185">Reference proteome</keyword>
<name>A0A1M6G947_9BACT</name>
<reference evidence="1 2" key="1">
    <citation type="submission" date="2016-11" db="EMBL/GenBank/DDBJ databases">
        <authorList>
            <person name="Jaros S."/>
            <person name="Januszkiewicz K."/>
            <person name="Wedrychowicz H."/>
        </authorList>
    </citation>
    <scope>NUCLEOTIDE SEQUENCE [LARGE SCALE GENOMIC DNA]</scope>
    <source>
        <strain evidence="1 2">DSM 27063</strain>
    </source>
</reference>
<proteinExistence type="predicted"/>
<dbReference type="AlphaFoldDB" id="A0A1M6G947"/>
<sequence>MRCGTDDYNFKDAGKLFELSANPFKGGAKEFGQPGALFREGHDE</sequence>
<evidence type="ECO:0000313" key="1">
    <source>
        <dbReference type="EMBL" id="SHJ06357.1"/>
    </source>
</evidence>
<protein>
    <submittedName>
        <fullName evidence="1">Uncharacterized protein</fullName>
    </submittedName>
</protein>
<accession>A0A1M6G947</accession>
<evidence type="ECO:0000313" key="2">
    <source>
        <dbReference type="Proteomes" id="UP000184050"/>
    </source>
</evidence>
<organism evidence="1 2">
    <name type="scientific">Tangfeifania diversioriginum</name>
    <dbReference type="NCBI Taxonomy" id="1168035"/>
    <lineage>
        <taxon>Bacteria</taxon>
        <taxon>Pseudomonadati</taxon>
        <taxon>Bacteroidota</taxon>
        <taxon>Bacteroidia</taxon>
        <taxon>Marinilabiliales</taxon>
        <taxon>Prolixibacteraceae</taxon>
        <taxon>Tangfeifania</taxon>
    </lineage>
</organism>
<dbReference type="RefSeq" id="WP_262509494.1">
    <property type="nucleotide sequence ID" value="NZ_FQZE01000010.1"/>
</dbReference>
<dbReference type="EMBL" id="FQZE01000010">
    <property type="protein sequence ID" value="SHJ06357.1"/>
    <property type="molecule type" value="Genomic_DNA"/>
</dbReference>
<dbReference type="STRING" id="1168035.SAMN05444280_11075"/>